<dbReference type="OrthoDB" id="5422320at2759"/>
<dbReference type="Proteomes" id="UP000504638">
    <property type="component" value="Unplaced"/>
</dbReference>
<protein>
    <submittedName>
        <fullName evidence="2 4">Uncharacterized protein</fullName>
    </submittedName>
</protein>
<dbReference type="AlphaFoldDB" id="A0A6G1G2X1"/>
<evidence type="ECO:0000313" key="4">
    <source>
        <dbReference type="RefSeq" id="XP_033534035.1"/>
    </source>
</evidence>
<name>A0A6G1G2X1_9PEZI</name>
<feature type="region of interest" description="Disordered" evidence="1">
    <location>
        <begin position="78"/>
        <end position="166"/>
    </location>
</feature>
<accession>A0A6G1G2X1</accession>
<proteinExistence type="predicted"/>
<feature type="compositionally biased region" description="Basic and acidic residues" evidence="1">
    <location>
        <begin position="86"/>
        <end position="103"/>
    </location>
</feature>
<organism evidence="2">
    <name type="scientific">Eremomyces bilateralis CBS 781.70</name>
    <dbReference type="NCBI Taxonomy" id="1392243"/>
    <lineage>
        <taxon>Eukaryota</taxon>
        <taxon>Fungi</taxon>
        <taxon>Dikarya</taxon>
        <taxon>Ascomycota</taxon>
        <taxon>Pezizomycotina</taxon>
        <taxon>Dothideomycetes</taxon>
        <taxon>Dothideomycetes incertae sedis</taxon>
        <taxon>Eremomycetales</taxon>
        <taxon>Eremomycetaceae</taxon>
        <taxon>Eremomyces</taxon>
    </lineage>
</organism>
<sequence length="184" mass="20767">MASWDIPFSISSADLESFHSAHFPEAPIPVIALQALESRVPEAHELGEDDDWLGHYPDGVKRTVTDDEVAIFRHSEIQGLLRQRRQAAENEQDGRLEQSKADGTDTTSGRPEKPSHLRKEATVPHSPASSSSGRQGRKRKHNQTQRKARKRTGYEDRGDPDGRTFRRIAREMDELNAEAVDLDY</sequence>
<feature type="compositionally biased region" description="Basic residues" evidence="1">
    <location>
        <begin position="135"/>
        <end position="151"/>
    </location>
</feature>
<dbReference type="InterPro" id="IPR024526">
    <property type="entry name" value="DUF3807"/>
</dbReference>
<feature type="compositionally biased region" description="Basic and acidic residues" evidence="1">
    <location>
        <begin position="152"/>
        <end position="166"/>
    </location>
</feature>
<evidence type="ECO:0000313" key="3">
    <source>
        <dbReference type="Proteomes" id="UP000504638"/>
    </source>
</evidence>
<keyword evidence="3" id="KW-1185">Reference proteome</keyword>
<evidence type="ECO:0000256" key="1">
    <source>
        <dbReference type="SAM" id="MobiDB-lite"/>
    </source>
</evidence>
<dbReference type="Pfam" id="PF12720">
    <property type="entry name" value="DUF3807"/>
    <property type="match status" value="1"/>
</dbReference>
<feature type="compositionally biased region" description="Basic and acidic residues" evidence="1">
    <location>
        <begin position="110"/>
        <end position="122"/>
    </location>
</feature>
<evidence type="ECO:0000313" key="2">
    <source>
        <dbReference type="EMBL" id="KAF1812404.1"/>
    </source>
</evidence>
<dbReference type="PANTHER" id="PTHR40642:SF1">
    <property type="entry name" value="YALI0F31295P"/>
    <property type="match status" value="1"/>
</dbReference>
<reference evidence="4" key="3">
    <citation type="submission" date="2025-04" db="UniProtKB">
        <authorList>
            <consortium name="RefSeq"/>
        </authorList>
    </citation>
    <scope>IDENTIFICATION</scope>
    <source>
        <strain evidence="4">CBS 781.70</strain>
    </source>
</reference>
<dbReference type="RefSeq" id="XP_033534035.1">
    <property type="nucleotide sequence ID" value="XM_033681296.1"/>
</dbReference>
<dbReference type="PANTHER" id="PTHR40642">
    <property type="entry name" value="YALI0F31295P"/>
    <property type="match status" value="1"/>
</dbReference>
<dbReference type="EMBL" id="ML975158">
    <property type="protein sequence ID" value="KAF1812404.1"/>
    <property type="molecule type" value="Genomic_DNA"/>
</dbReference>
<reference evidence="4" key="2">
    <citation type="submission" date="2020-04" db="EMBL/GenBank/DDBJ databases">
        <authorList>
            <consortium name="NCBI Genome Project"/>
        </authorList>
    </citation>
    <scope>NUCLEOTIDE SEQUENCE</scope>
    <source>
        <strain evidence="4">CBS 781.70</strain>
    </source>
</reference>
<reference evidence="2 4" key="1">
    <citation type="submission" date="2020-01" db="EMBL/GenBank/DDBJ databases">
        <authorList>
            <consortium name="DOE Joint Genome Institute"/>
            <person name="Haridas S."/>
            <person name="Albert R."/>
            <person name="Binder M."/>
            <person name="Bloem J."/>
            <person name="Labutti K."/>
            <person name="Salamov A."/>
            <person name="Andreopoulos B."/>
            <person name="Baker S.E."/>
            <person name="Barry K."/>
            <person name="Bills G."/>
            <person name="Bluhm B.H."/>
            <person name="Cannon C."/>
            <person name="Castanera R."/>
            <person name="Culley D.E."/>
            <person name="Daum C."/>
            <person name="Ezra D."/>
            <person name="Gonzalez J.B."/>
            <person name="Henrissat B."/>
            <person name="Kuo A."/>
            <person name="Liang C."/>
            <person name="Lipzen A."/>
            <person name="Lutzoni F."/>
            <person name="Magnuson J."/>
            <person name="Mondo S."/>
            <person name="Nolan M."/>
            <person name="Ohm R."/>
            <person name="Pangilinan J."/>
            <person name="Park H.-J."/>
            <person name="Ramirez L."/>
            <person name="Alfaro M."/>
            <person name="Sun H."/>
            <person name="Tritt A."/>
            <person name="Yoshinaga Y."/>
            <person name="Zwiers L.-H."/>
            <person name="Turgeon B.G."/>
            <person name="Goodwin S.B."/>
            <person name="Spatafora J.W."/>
            <person name="Crous P.W."/>
            <person name="Grigoriev I.V."/>
        </authorList>
    </citation>
    <scope>NUCLEOTIDE SEQUENCE</scope>
    <source>
        <strain evidence="2 4">CBS 781.70</strain>
    </source>
</reference>
<dbReference type="GeneID" id="54421866"/>
<gene>
    <name evidence="2 4" type="ORF">P152DRAFT_474094</name>
</gene>